<dbReference type="InterPro" id="IPR016047">
    <property type="entry name" value="M23ase_b-sheet_dom"/>
</dbReference>
<reference evidence="4" key="2">
    <citation type="submission" date="2016-01" db="EMBL/GenBank/DDBJ databases">
        <title>Complete genome sequence of Agromyces aureus AR33T and comparison with related organisms.</title>
        <authorList>
            <person name="Corretto E."/>
            <person name="Antonielli L."/>
            <person name="Sessitsch A."/>
            <person name="Brader G."/>
        </authorList>
    </citation>
    <scope>NUCLEOTIDE SEQUENCE [LARGE SCALE GENOMIC DNA]</scope>
    <source>
        <strain evidence="4">AR33</strain>
    </source>
</reference>
<dbReference type="CDD" id="cd12797">
    <property type="entry name" value="M23_peptidase"/>
    <property type="match status" value="1"/>
</dbReference>
<reference evidence="3 4" key="1">
    <citation type="journal article" date="2016" name="Int. J. Syst. Evol. Microbiol.">
        <title>Agromyces aureus sp. nov., isolated from the rhizosphere of Salix caprea L. grown in a heavy-metal-contaminated soil.</title>
        <authorList>
            <person name="Corretto E."/>
            <person name="Antonielli L."/>
            <person name="Sessitsch A."/>
            <person name="Compant S."/>
            <person name="Gorfer M."/>
            <person name="Kuffner M."/>
            <person name="Brader G."/>
        </authorList>
    </citation>
    <scope>NUCLEOTIDE SEQUENCE [LARGE SCALE GENOMIC DNA]</scope>
    <source>
        <strain evidence="3 4">AR33</strain>
    </source>
</reference>
<gene>
    <name evidence="3" type="ORF">ATC03_01840</name>
</gene>
<protein>
    <recommendedName>
        <fullName evidence="2">M23ase beta-sheet core domain-containing protein</fullName>
    </recommendedName>
</protein>
<organism evidence="3 4">
    <name type="scientific">Agromyces aureus</name>
    <dbReference type="NCBI Taxonomy" id="453304"/>
    <lineage>
        <taxon>Bacteria</taxon>
        <taxon>Bacillati</taxon>
        <taxon>Actinomycetota</taxon>
        <taxon>Actinomycetes</taxon>
        <taxon>Micrococcales</taxon>
        <taxon>Microbacteriaceae</taxon>
        <taxon>Agromyces</taxon>
    </lineage>
</organism>
<name>A0A191WBW4_9MICO</name>
<dbReference type="AlphaFoldDB" id="A0A191WBW4"/>
<feature type="compositionally biased region" description="Low complexity" evidence="1">
    <location>
        <begin position="231"/>
        <end position="246"/>
    </location>
</feature>
<dbReference type="InterPro" id="IPR050570">
    <property type="entry name" value="Cell_wall_metabolism_enzyme"/>
</dbReference>
<dbReference type="OrthoDB" id="1099523at2"/>
<evidence type="ECO:0000313" key="3">
    <source>
        <dbReference type="EMBL" id="ANJ25688.1"/>
    </source>
</evidence>
<evidence type="ECO:0000256" key="1">
    <source>
        <dbReference type="SAM" id="MobiDB-lite"/>
    </source>
</evidence>
<evidence type="ECO:0000259" key="2">
    <source>
        <dbReference type="Pfam" id="PF01551"/>
    </source>
</evidence>
<feature type="region of interest" description="Disordered" evidence="1">
    <location>
        <begin position="182"/>
        <end position="251"/>
    </location>
</feature>
<feature type="compositionally biased region" description="Low complexity" evidence="1">
    <location>
        <begin position="35"/>
        <end position="77"/>
    </location>
</feature>
<feature type="compositionally biased region" description="Low complexity" evidence="1">
    <location>
        <begin position="95"/>
        <end position="117"/>
    </location>
</feature>
<dbReference type="PANTHER" id="PTHR21666">
    <property type="entry name" value="PEPTIDASE-RELATED"/>
    <property type="match status" value="1"/>
</dbReference>
<keyword evidence="4" id="KW-1185">Reference proteome</keyword>
<feature type="domain" description="M23ase beta-sheet core" evidence="2">
    <location>
        <begin position="371"/>
        <end position="474"/>
    </location>
</feature>
<dbReference type="GO" id="GO:0004222">
    <property type="term" value="F:metalloendopeptidase activity"/>
    <property type="evidence" value="ECO:0007669"/>
    <property type="project" value="TreeGrafter"/>
</dbReference>
<feature type="region of interest" description="Disordered" evidence="1">
    <location>
        <begin position="95"/>
        <end position="163"/>
    </location>
</feature>
<dbReference type="KEGG" id="agy:ATC03_01840"/>
<dbReference type="RefSeq" id="WP_067872430.1">
    <property type="nucleotide sequence ID" value="NZ_CP013979.1"/>
</dbReference>
<sequence length="483" mass="49705">MPESPLVPDASSRGTMDPLRSGRPLTRRELRELEAAQAAATAQAAPVAPAAAPIAAPGAPAAPVQPASIAPAAQAAPARPAFDDLFGGRAAAAQVAPAAPAPAQAAVTAPAPQAPAADSSRRARRAFDQGAPTQVPSRSDASSGSVPPIPTAAPRPTPLSIPATTEISGLDIFGLASDTAAPTEAPATAASHQRHPASRQPAASARSSRRSGTPAAATASAPHQGRRRSIAEAPAPAERAPRTAPRPQRRRARGIASIVAMSFVAMLAVTTTIPALSLLTEDDVQALALTQYGTDSIDGQRMLINGDVVAQSVDREGYAAQTIEEYAEAAGIRPEATFTNNPSGTIQWPFAVGVHIGDRFGYRDCAGCSEDHHGQDFNPGYGAEIQAIADGVVSGSTDSGGSLGVVTMIDHQIDGQTVTSVYAHMQYDSRRFEIGDTVHVGDVVGNTGNTGMSTGPHLHFEIRIGGINGEWVDPLEWLYANTN</sequence>
<proteinExistence type="predicted"/>
<feature type="compositionally biased region" description="Low complexity" evidence="1">
    <location>
        <begin position="198"/>
        <end position="223"/>
    </location>
</feature>
<dbReference type="EMBL" id="CP013979">
    <property type="protein sequence ID" value="ANJ25688.1"/>
    <property type="molecule type" value="Genomic_DNA"/>
</dbReference>
<dbReference type="SUPFAM" id="SSF51261">
    <property type="entry name" value="Duplicated hybrid motif"/>
    <property type="match status" value="1"/>
</dbReference>
<feature type="region of interest" description="Disordered" evidence="1">
    <location>
        <begin position="1"/>
        <end position="77"/>
    </location>
</feature>
<evidence type="ECO:0000313" key="4">
    <source>
        <dbReference type="Proteomes" id="UP000078437"/>
    </source>
</evidence>
<dbReference type="Gene3D" id="2.70.70.10">
    <property type="entry name" value="Glucose Permease (Domain IIA)"/>
    <property type="match status" value="1"/>
</dbReference>
<dbReference type="PANTHER" id="PTHR21666:SF270">
    <property type="entry name" value="MUREIN HYDROLASE ACTIVATOR ENVC"/>
    <property type="match status" value="1"/>
</dbReference>
<feature type="compositionally biased region" description="Polar residues" evidence="1">
    <location>
        <begin position="131"/>
        <end position="145"/>
    </location>
</feature>
<dbReference type="Proteomes" id="UP000078437">
    <property type="component" value="Chromosome"/>
</dbReference>
<dbReference type="STRING" id="453304.ATC03_01840"/>
<accession>A0A191WBW4</accession>
<dbReference type="InterPro" id="IPR011055">
    <property type="entry name" value="Dup_hybrid_motif"/>
</dbReference>
<feature type="compositionally biased region" description="Pro residues" evidence="1">
    <location>
        <begin position="147"/>
        <end position="159"/>
    </location>
</feature>
<dbReference type="Pfam" id="PF01551">
    <property type="entry name" value="Peptidase_M23"/>
    <property type="match status" value="1"/>
</dbReference>